<name>A0A218MM36_9VIRU</name>
<protein>
    <submittedName>
        <fullName evidence="1">Uncharacterized protein</fullName>
    </submittedName>
</protein>
<accession>A0A218MM36</accession>
<proteinExistence type="predicted"/>
<reference evidence="1" key="2">
    <citation type="journal article" date="2017" name="Nat. Commun.">
        <title>Single-virus genomics reveals hidden cosmopolitan and abundant viruses.</title>
        <authorList>
            <person name="Martinez-Hernandez F."/>
            <person name="Fornas O."/>
            <person name="Lluesma Gomez M."/>
            <person name="Bolduc B."/>
            <person name="de la Cruz Pena M.J."/>
            <person name="Martinez J.M."/>
            <person name="Anton J."/>
            <person name="Gasol J.M."/>
            <person name="Rosselli R."/>
            <person name="Rodriguez-Valera F."/>
            <person name="Sullivan M.B."/>
            <person name="Acinas S.G."/>
            <person name="Martinez-Garcia M."/>
        </authorList>
    </citation>
    <scope>NUCLEOTIDE SEQUENCE</scope>
</reference>
<reference evidence="1" key="1">
    <citation type="submission" date="2016-10" db="EMBL/GenBank/DDBJ databases">
        <authorList>
            <person name="Varghese N."/>
        </authorList>
    </citation>
    <scope>NUCLEOTIDE SEQUENCE</scope>
</reference>
<organism evidence="1">
    <name type="scientific">uncultured virus</name>
    <dbReference type="NCBI Taxonomy" id="340016"/>
    <lineage>
        <taxon>Viruses</taxon>
        <taxon>environmental samples</taxon>
    </lineage>
</organism>
<evidence type="ECO:0000313" key="1">
    <source>
        <dbReference type="EMBL" id="ASF00338.1"/>
    </source>
</evidence>
<dbReference type="EMBL" id="KY052829">
    <property type="protein sequence ID" value="ASF00338.1"/>
    <property type="molecule type" value="Genomic_DNA"/>
</dbReference>
<sequence length="141" mass="16056">MTKDEAIKVLLKYVTTDHADHTLQEAVDVLKEEKKVIYINDISKNDEKKEFEVAVSQRQIITYKVLHDSADAAVADVQKKVKDRNWIDILQFPPGSPYYKPIPFLDYPIEKVSVKEDVLRSNPFGVESVGFTAEGDQKSDT</sequence>